<evidence type="ECO:0000259" key="11">
    <source>
        <dbReference type="PROSITE" id="PS51762"/>
    </source>
</evidence>
<evidence type="ECO:0000313" key="12">
    <source>
        <dbReference type="EMBL" id="CEL58499.1"/>
    </source>
</evidence>
<feature type="region of interest" description="Disordered" evidence="9">
    <location>
        <begin position="455"/>
        <end position="474"/>
    </location>
</feature>
<dbReference type="STRING" id="1108050.A0A0B7FNK3"/>
<feature type="compositionally biased region" description="Low complexity" evidence="9">
    <location>
        <begin position="72"/>
        <end position="88"/>
    </location>
</feature>
<comment type="subcellular location">
    <subcellularLocation>
        <location evidence="1">Membrane</location>
        <topology evidence="1">Single-pass type II membrane protein</topology>
    </subcellularLocation>
</comment>
<feature type="transmembrane region" description="Helical" evidence="10">
    <location>
        <begin position="238"/>
        <end position="261"/>
    </location>
</feature>
<feature type="region of interest" description="Disordered" evidence="9">
    <location>
        <begin position="160"/>
        <end position="185"/>
    </location>
</feature>
<proteinExistence type="inferred from homology"/>
<dbReference type="Gene3D" id="2.60.120.200">
    <property type="match status" value="2"/>
</dbReference>
<dbReference type="GO" id="GO:0005789">
    <property type="term" value="C:endoplasmic reticulum membrane"/>
    <property type="evidence" value="ECO:0007669"/>
    <property type="project" value="TreeGrafter"/>
</dbReference>
<evidence type="ECO:0000256" key="6">
    <source>
        <dbReference type="ARBA" id="ARBA00023136"/>
    </source>
</evidence>
<dbReference type="InterPro" id="IPR013320">
    <property type="entry name" value="ConA-like_dom_sf"/>
</dbReference>
<dbReference type="GO" id="GO:0031505">
    <property type="term" value="P:fungal-type cell wall organization"/>
    <property type="evidence" value="ECO:0007669"/>
    <property type="project" value="TreeGrafter"/>
</dbReference>
<evidence type="ECO:0000256" key="7">
    <source>
        <dbReference type="ARBA" id="ARBA00023180"/>
    </source>
</evidence>
<feature type="region of interest" description="Disordered" evidence="9">
    <location>
        <begin position="15"/>
        <end position="44"/>
    </location>
</feature>
<feature type="domain" description="GH16" evidence="11">
    <location>
        <begin position="309"/>
        <end position="686"/>
    </location>
</feature>
<feature type="compositionally biased region" description="Basic and acidic residues" evidence="9">
    <location>
        <begin position="205"/>
        <end position="229"/>
    </location>
</feature>
<dbReference type="EMBL" id="LN679130">
    <property type="protein sequence ID" value="CEL58499.1"/>
    <property type="molecule type" value="Genomic_DNA"/>
</dbReference>
<dbReference type="InterPro" id="IPR005629">
    <property type="entry name" value="Skn1/Kre6/Sbg1"/>
</dbReference>
<protein>
    <submittedName>
        <fullName evidence="12">Beta-glucan synthesis-associated protein KRE6</fullName>
    </submittedName>
</protein>
<dbReference type="AlphaFoldDB" id="A0A0B7FNK3"/>
<reference evidence="12 13" key="1">
    <citation type="submission" date="2014-11" db="EMBL/GenBank/DDBJ databases">
        <authorList>
            <person name="Wibberg Daniel"/>
        </authorList>
    </citation>
    <scope>NUCLEOTIDE SEQUENCE [LARGE SCALE GENOMIC DNA]</scope>
    <source>
        <strain evidence="12">Rhizoctonia solani AG1-IB 7/3/14</strain>
    </source>
</reference>
<dbReference type="CDD" id="cd02180">
    <property type="entry name" value="GH16_fungal_KRE6_glucanase"/>
    <property type="match status" value="1"/>
</dbReference>
<evidence type="ECO:0000313" key="13">
    <source>
        <dbReference type="Proteomes" id="UP000059188"/>
    </source>
</evidence>
<keyword evidence="6 10" id="KW-0472">Membrane</keyword>
<sequence>MDDRRLSIASSYYSQSQEAFDSHAHEDSSHLIPPSSPPPLVPNRSGYQFLQAQWLSIPASLTTVRAGHRGHPASSSAPSPVSSSSSAPQDFSILPTLRTSTHPPTSPQRESPGWNGQFRPLSSVEKLFPMPVWEDPISQARGTPQPAFLLPLGTDNSLRSKSSISDLSDLDRYQGTSPQNHKPRAHQFASIYSLNPDPAHWGTKLKLEDTEPDDDLHNPDPRRDRKQDMGGRISTRGVINVGCLTILVAGLIALFAGYPLIVYFTRREISTLGGYNLGGINASGQVPDIPSHRGLIDVDTPKSVYTRTSLVDGSKYELVFSDEFNVEGRSFYPGDDPYWEAVDLNYWSTNNIEWYDPAQVTTASGSLRIELSAKHEHNLNYSGGMLSSWNKFCFTGGYIETNVSLPGSSKTYGLWPAVWTMGNLGRAGYGASLEGTWPYTYNSCDVGTLANQTDPVTNGPAAAHTGGASSSKGEMSYLPGQRLSACTCTSESDGTDGQQMVHPGPKVNGQYVGRSAPEIDVFEAQVDPNTLIGAVSQSGQWAPFNAAFAWDNSSTNLIISDPKNSILNTFAGNEWQQTTSIVTNTNQDCYTQEGGCFSAYGFEYKPGNDGYIQWVNDGKMVWEIKAAGMGADSKTQISQRPVPEEPMYILANLGMSYNFGPIDFEHLVFPTYMLVDYIRVYQPADQRNIGCDPPDFPTVDYINTYIEAYTNPNITTWVDDYKQRMPKNRLIDQC</sequence>
<dbReference type="FunFam" id="2.60.120.200:FF:000259">
    <property type="entry name" value="Chromosome 9, whole genome shotgun sequence"/>
    <property type="match status" value="1"/>
</dbReference>
<feature type="compositionally biased region" description="Polar residues" evidence="9">
    <location>
        <begin position="97"/>
        <end position="109"/>
    </location>
</feature>
<dbReference type="PROSITE" id="PS51762">
    <property type="entry name" value="GH16_2"/>
    <property type="match status" value="1"/>
</dbReference>
<feature type="region of interest" description="Disordered" evidence="9">
    <location>
        <begin position="65"/>
        <end position="118"/>
    </location>
</feature>
<keyword evidence="7" id="KW-0325">Glycoprotein</keyword>
<organism evidence="12 13">
    <name type="scientific">Thanatephorus cucumeris (strain AG1-IB / isolate 7/3/14)</name>
    <name type="common">Lettuce bottom rot fungus</name>
    <name type="synonym">Rhizoctonia solani</name>
    <dbReference type="NCBI Taxonomy" id="1108050"/>
    <lineage>
        <taxon>Eukaryota</taxon>
        <taxon>Fungi</taxon>
        <taxon>Dikarya</taxon>
        <taxon>Basidiomycota</taxon>
        <taxon>Agaricomycotina</taxon>
        <taxon>Agaricomycetes</taxon>
        <taxon>Cantharellales</taxon>
        <taxon>Ceratobasidiaceae</taxon>
        <taxon>Rhizoctonia</taxon>
        <taxon>Rhizoctonia solani AG-1</taxon>
    </lineage>
</organism>
<dbReference type="PANTHER" id="PTHR31361:SF1">
    <property type="entry name" value="BETA-GLUCAN SYNTHESIS-ASSOCIATED PROTEIN KRE6-RELATED"/>
    <property type="match status" value="1"/>
</dbReference>
<keyword evidence="5 10" id="KW-1133">Transmembrane helix</keyword>
<dbReference type="InterPro" id="IPR000757">
    <property type="entry name" value="Beta-glucanase-like"/>
</dbReference>
<keyword evidence="4" id="KW-0735">Signal-anchor</keyword>
<comment type="similarity">
    <text evidence="2">Belongs to the SKN1/KRE6 family.</text>
</comment>
<evidence type="ECO:0000256" key="3">
    <source>
        <dbReference type="ARBA" id="ARBA00022692"/>
    </source>
</evidence>
<dbReference type="Pfam" id="PF03935">
    <property type="entry name" value="SKN1_KRE6_Sbg1"/>
    <property type="match status" value="1"/>
</dbReference>
<evidence type="ECO:0000256" key="5">
    <source>
        <dbReference type="ARBA" id="ARBA00022989"/>
    </source>
</evidence>
<keyword evidence="3 10" id="KW-0812">Transmembrane</keyword>
<evidence type="ECO:0000256" key="4">
    <source>
        <dbReference type="ARBA" id="ARBA00022968"/>
    </source>
</evidence>
<evidence type="ECO:0000256" key="9">
    <source>
        <dbReference type="SAM" id="MobiDB-lite"/>
    </source>
</evidence>
<evidence type="ECO:0000256" key="10">
    <source>
        <dbReference type="SAM" id="Phobius"/>
    </source>
</evidence>
<accession>A0A0B7FNK3</accession>
<evidence type="ECO:0000256" key="8">
    <source>
        <dbReference type="ARBA" id="ARBA00023316"/>
    </source>
</evidence>
<dbReference type="OrthoDB" id="412647at2759"/>
<dbReference type="FunFam" id="2.60.120.200:FF:000135">
    <property type="entry name" value="Related to KRE6-glucan synthase subunit"/>
    <property type="match status" value="1"/>
</dbReference>
<dbReference type="GO" id="GO:0005886">
    <property type="term" value="C:plasma membrane"/>
    <property type="evidence" value="ECO:0007669"/>
    <property type="project" value="TreeGrafter"/>
</dbReference>
<feature type="compositionally biased region" description="Basic and acidic residues" evidence="9">
    <location>
        <begin position="20"/>
        <end position="29"/>
    </location>
</feature>
<name>A0A0B7FNK3_THACB</name>
<feature type="region of interest" description="Disordered" evidence="9">
    <location>
        <begin position="202"/>
        <end position="229"/>
    </location>
</feature>
<evidence type="ECO:0000256" key="1">
    <source>
        <dbReference type="ARBA" id="ARBA00004606"/>
    </source>
</evidence>
<keyword evidence="13" id="KW-1185">Reference proteome</keyword>
<dbReference type="SUPFAM" id="SSF49899">
    <property type="entry name" value="Concanavalin A-like lectins/glucanases"/>
    <property type="match status" value="1"/>
</dbReference>
<keyword evidence="8" id="KW-0961">Cell wall biogenesis/degradation</keyword>
<evidence type="ECO:0000256" key="2">
    <source>
        <dbReference type="ARBA" id="ARBA00010962"/>
    </source>
</evidence>
<dbReference type="GO" id="GO:0006078">
    <property type="term" value="P:(1-&gt;6)-beta-D-glucan biosynthetic process"/>
    <property type="evidence" value="ECO:0007669"/>
    <property type="project" value="TreeGrafter"/>
</dbReference>
<gene>
    <name evidence="12" type="ORF">RSOLAG1IB_08590</name>
</gene>
<dbReference type="PANTHER" id="PTHR31361">
    <property type="entry name" value="BETA-GLUCAN SYNTHESIS-ASSOCIATED PROTEIN KRE6-RELATED"/>
    <property type="match status" value="1"/>
</dbReference>
<dbReference type="GO" id="GO:0015926">
    <property type="term" value="F:glucosidase activity"/>
    <property type="evidence" value="ECO:0007669"/>
    <property type="project" value="TreeGrafter"/>
</dbReference>
<dbReference type="Proteomes" id="UP000059188">
    <property type="component" value="Unassembled WGS sequence"/>
</dbReference>